<dbReference type="EMBL" id="FP929105">
    <property type="protein sequence ID" value="CBX92959.1"/>
    <property type="molecule type" value="Genomic_DNA"/>
</dbReference>
<gene>
    <name evidence="2" type="ORF">LEMA_P038600.1</name>
</gene>
<proteinExistence type="predicted"/>
<protein>
    <submittedName>
        <fullName evidence="2">Predicted protein</fullName>
    </submittedName>
</protein>
<sequence length="171" mass="19216">MFPFDEDKEGRVGNQNIVAKPLTFAPYFYGISPNHTEPSGRSSHAKAPSFLTSNTSKNSNSPLVIGNYRTVNCSQILVRGSCCCHAHPKSLVTGLLEHENILDIVVAFSHFHVFRQTRYCQCFFPRTWGDPQIFRDSEQTAASSTIDRPLLFDLSSTRFRIPPSPQICDAY</sequence>
<evidence type="ECO:0000313" key="2">
    <source>
        <dbReference type="EMBL" id="CBX92959.1"/>
    </source>
</evidence>
<dbReference type="AlphaFoldDB" id="E4ZNA0"/>
<dbReference type="Proteomes" id="UP000002668">
    <property type="component" value="Genome"/>
</dbReference>
<evidence type="ECO:0000256" key="1">
    <source>
        <dbReference type="SAM" id="MobiDB-lite"/>
    </source>
</evidence>
<name>E4ZNA0_LEPMJ</name>
<accession>E4ZNA0</accession>
<organism evidence="3">
    <name type="scientific">Leptosphaeria maculans (strain JN3 / isolate v23.1.3 / race Av1-4-5-6-7-8)</name>
    <name type="common">Blackleg fungus</name>
    <name type="synonym">Phoma lingam</name>
    <dbReference type="NCBI Taxonomy" id="985895"/>
    <lineage>
        <taxon>Eukaryota</taxon>
        <taxon>Fungi</taxon>
        <taxon>Dikarya</taxon>
        <taxon>Ascomycota</taxon>
        <taxon>Pezizomycotina</taxon>
        <taxon>Dothideomycetes</taxon>
        <taxon>Pleosporomycetidae</taxon>
        <taxon>Pleosporales</taxon>
        <taxon>Pleosporineae</taxon>
        <taxon>Leptosphaeriaceae</taxon>
        <taxon>Plenodomus</taxon>
        <taxon>Plenodomus lingam/Leptosphaeria maculans species complex</taxon>
    </lineage>
</organism>
<dbReference type="HOGENOM" id="CLU_1563136_0_0_1"/>
<reference evidence="3" key="1">
    <citation type="journal article" date="2011" name="Nat. Commun.">
        <title>Effector diversification within compartments of the Leptosphaeria maculans genome affected by Repeat-Induced Point mutations.</title>
        <authorList>
            <person name="Rouxel T."/>
            <person name="Grandaubert J."/>
            <person name="Hane J.K."/>
            <person name="Hoede C."/>
            <person name="van de Wouw A.P."/>
            <person name="Couloux A."/>
            <person name="Dominguez V."/>
            <person name="Anthouard V."/>
            <person name="Bally P."/>
            <person name="Bourras S."/>
            <person name="Cozijnsen A.J."/>
            <person name="Ciuffetti L.M."/>
            <person name="Degrave A."/>
            <person name="Dilmaghani A."/>
            <person name="Duret L."/>
            <person name="Fudal I."/>
            <person name="Goodwin S.B."/>
            <person name="Gout L."/>
            <person name="Glaser N."/>
            <person name="Linglin J."/>
            <person name="Kema G.H.J."/>
            <person name="Lapalu N."/>
            <person name="Lawrence C.B."/>
            <person name="May K."/>
            <person name="Meyer M."/>
            <person name="Ollivier B."/>
            <person name="Poulain J."/>
            <person name="Schoch C.L."/>
            <person name="Simon A."/>
            <person name="Spatafora J.W."/>
            <person name="Stachowiak A."/>
            <person name="Turgeon B.G."/>
            <person name="Tyler B.M."/>
            <person name="Vincent D."/>
            <person name="Weissenbach J."/>
            <person name="Amselem J."/>
            <person name="Quesneville H."/>
            <person name="Oliver R.P."/>
            <person name="Wincker P."/>
            <person name="Balesdent M.-H."/>
            <person name="Howlett B.J."/>
        </authorList>
    </citation>
    <scope>NUCLEOTIDE SEQUENCE [LARGE SCALE GENOMIC DNA]</scope>
    <source>
        <strain evidence="3">JN3 / isolate v23.1.3 / race Av1-4-5-6-7-8</strain>
    </source>
</reference>
<keyword evidence="3" id="KW-1185">Reference proteome</keyword>
<dbReference type="InParanoid" id="E4ZNA0"/>
<evidence type="ECO:0000313" key="3">
    <source>
        <dbReference type="Proteomes" id="UP000002668"/>
    </source>
</evidence>
<dbReference type="VEuPathDB" id="FungiDB:LEMA_P038600.1"/>
<feature type="region of interest" description="Disordered" evidence="1">
    <location>
        <begin position="36"/>
        <end position="58"/>
    </location>
</feature>